<dbReference type="EMBL" id="RWGY01000005">
    <property type="protein sequence ID" value="TVU42379.1"/>
    <property type="molecule type" value="Genomic_DNA"/>
</dbReference>
<keyword evidence="5" id="KW-0479">Metal-binding</keyword>
<dbReference type="SUPFAM" id="SSF48576">
    <property type="entry name" value="Terpenoid synthases"/>
    <property type="match status" value="1"/>
</dbReference>
<organism evidence="9 10">
    <name type="scientific">Eragrostis curvula</name>
    <name type="common">weeping love grass</name>
    <dbReference type="NCBI Taxonomy" id="38414"/>
    <lineage>
        <taxon>Eukaryota</taxon>
        <taxon>Viridiplantae</taxon>
        <taxon>Streptophyta</taxon>
        <taxon>Embryophyta</taxon>
        <taxon>Tracheophyta</taxon>
        <taxon>Spermatophyta</taxon>
        <taxon>Magnoliopsida</taxon>
        <taxon>Liliopsida</taxon>
        <taxon>Poales</taxon>
        <taxon>Poaceae</taxon>
        <taxon>PACMAD clade</taxon>
        <taxon>Chloridoideae</taxon>
        <taxon>Eragrostideae</taxon>
        <taxon>Eragrostidinae</taxon>
        <taxon>Eragrostis</taxon>
    </lineage>
</organism>
<keyword evidence="7" id="KW-0414">Isoprene biosynthesis</keyword>
<dbReference type="GO" id="GO:0046872">
    <property type="term" value="F:metal ion binding"/>
    <property type="evidence" value="ECO:0007669"/>
    <property type="project" value="UniProtKB-KW"/>
</dbReference>
<keyword evidence="8" id="KW-0732">Signal</keyword>
<evidence type="ECO:0000256" key="2">
    <source>
        <dbReference type="ARBA" id="ARBA00005128"/>
    </source>
</evidence>
<dbReference type="SFLD" id="SFLDS00005">
    <property type="entry name" value="Isoprenoid_Synthase_Type_I"/>
    <property type="match status" value="1"/>
</dbReference>
<dbReference type="Gramene" id="TVU42379">
    <property type="protein sequence ID" value="TVU42379"/>
    <property type="gene ID" value="EJB05_08781"/>
</dbReference>
<evidence type="ECO:0000313" key="10">
    <source>
        <dbReference type="Proteomes" id="UP000324897"/>
    </source>
</evidence>
<evidence type="ECO:0000256" key="6">
    <source>
        <dbReference type="ARBA" id="ARBA00022842"/>
    </source>
</evidence>
<dbReference type="GO" id="GO:0005737">
    <property type="term" value="C:cytoplasm"/>
    <property type="evidence" value="ECO:0007669"/>
    <property type="project" value="UniProtKB-ARBA"/>
</dbReference>
<dbReference type="GO" id="GO:0008299">
    <property type="term" value="P:isoprenoid biosynthetic process"/>
    <property type="evidence" value="ECO:0007669"/>
    <property type="project" value="UniProtKB-KW"/>
</dbReference>
<dbReference type="NCBIfam" id="NF045485">
    <property type="entry name" value="FPPsyn"/>
    <property type="match status" value="1"/>
</dbReference>
<dbReference type="InterPro" id="IPR036965">
    <property type="entry name" value="Terpene_synth_N_sf"/>
</dbReference>
<keyword evidence="4" id="KW-0808">Transferase</keyword>
<gene>
    <name evidence="9" type="ORF">EJB05_08781</name>
</gene>
<feature type="signal peptide" evidence="8">
    <location>
        <begin position="1"/>
        <end position="23"/>
    </location>
</feature>
<evidence type="ECO:0000256" key="5">
    <source>
        <dbReference type="ARBA" id="ARBA00022723"/>
    </source>
</evidence>
<evidence type="ECO:0000256" key="7">
    <source>
        <dbReference type="ARBA" id="ARBA00023229"/>
    </source>
</evidence>
<keyword evidence="6" id="KW-0460">Magnesium</keyword>
<evidence type="ECO:0000256" key="1">
    <source>
        <dbReference type="ARBA" id="ARBA00001946"/>
    </source>
</evidence>
<dbReference type="PROSITE" id="PS00444">
    <property type="entry name" value="POLYPRENYL_SYNTHASE_2"/>
    <property type="match status" value="1"/>
</dbReference>
<dbReference type="FunFam" id="1.10.600.10:FF:000001">
    <property type="entry name" value="Geranylgeranyl diphosphate synthase"/>
    <property type="match status" value="1"/>
</dbReference>
<dbReference type="PANTHER" id="PTHR43281">
    <property type="entry name" value="FARNESYL DIPHOSPHATE SYNTHASE"/>
    <property type="match status" value="1"/>
</dbReference>
<protein>
    <submittedName>
        <fullName evidence="9">Uncharacterized protein</fullName>
    </submittedName>
</protein>
<keyword evidence="10" id="KW-1185">Reference proteome</keyword>
<dbReference type="InterPro" id="IPR053378">
    <property type="entry name" value="Prenyl_diphosphate_synthase"/>
</dbReference>
<dbReference type="Gene3D" id="1.50.10.160">
    <property type="match status" value="1"/>
</dbReference>
<dbReference type="OrthoDB" id="2343925at2759"/>
<dbReference type="PANTHER" id="PTHR43281:SF1">
    <property type="entry name" value="FARNESYL DIPHOSPHATE SYNTHASE"/>
    <property type="match status" value="1"/>
</dbReference>
<dbReference type="Pfam" id="PF00348">
    <property type="entry name" value="polyprenyl_synt"/>
    <property type="match status" value="1"/>
</dbReference>
<dbReference type="SUPFAM" id="SSF48239">
    <property type="entry name" value="Terpenoid cyclases/Protein prenyltransferases"/>
    <property type="match status" value="1"/>
</dbReference>
<evidence type="ECO:0000256" key="8">
    <source>
        <dbReference type="SAM" id="SignalP"/>
    </source>
</evidence>
<dbReference type="InterPro" id="IPR033749">
    <property type="entry name" value="Polyprenyl_synt_CS"/>
</dbReference>
<evidence type="ECO:0000313" key="9">
    <source>
        <dbReference type="EMBL" id="TVU42379.1"/>
    </source>
</evidence>
<dbReference type="CDD" id="cd00685">
    <property type="entry name" value="Trans_IPPS_HT"/>
    <property type="match status" value="1"/>
</dbReference>
<sequence>MLSFSAVLLRVPLFGQPMTGANAWQRPFLHLHARQRPGPILVSTSPYLESGGPGQSVYGHQKDTDVPTSETTSIIDAIRAALRSSGEGEISISAYDMALVALLENLDGSHGPQFPSSISWITQNQLPDGSWGDGTIFGDRIISTLACVVALTSWNIHTDNCNRGILFIQENMWRIADEEDGWMPVGFEIVVPLFLDMATDMGLEIPYDEPALKAIYAQRDRVLTQISRDVLHDMPTTTLNKEDAVQLDWEKLLQLRRSDGFTLRPPSAKATATNQTGDKKCFDYLDGIFQKFNQTIPGIYYDVVQRLWAVDRLKRLDLSRQFRSEIEDCLDYIYRHWTPEGTGESKKSQRKVIVDAASTAPTLEASNKELFNFEQYMASKAAAVNAALDRALPLRRPENLVESMRYSLLAGGKRVRPVLALAACELVGGDAAAAVPVACAVEMVHTMSLVHDDLPCMDDDDLRRGRPTNHVAFGESTALLAGDALLAFAFEHVARELLGGGVPAARALRTVAELGGAVGADGLAAGQVVDLASEGKPIGMATLEYIHVHKTARLLEASAVCGAIVGGGSEEEVESIRRYARRIGLLFQVVDDVLDVTCTSEQLGKTAGKDLAADKATYPKLMGVDGARAYAAELVASAEAELHRFDDDRAAPLRHLARFIADRQH</sequence>
<dbReference type="InterPro" id="IPR000092">
    <property type="entry name" value="Polyprenyl_synt"/>
</dbReference>
<comment type="similarity">
    <text evidence="3">Belongs to the FPP/GGPP synthase family.</text>
</comment>
<dbReference type="AlphaFoldDB" id="A0A5J9W1S4"/>
<reference evidence="9 10" key="1">
    <citation type="journal article" date="2019" name="Sci. Rep.">
        <title>A high-quality genome of Eragrostis curvula grass provides insights into Poaceae evolution and supports new strategies to enhance forage quality.</title>
        <authorList>
            <person name="Carballo J."/>
            <person name="Santos B.A.C.M."/>
            <person name="Zappacosta D."/>
            <person name="Garbus I."/>
            <person name="Selva J.P."/>
            <person name="Gallo C.A."/>
            <person name="Diaz A."/>
            <person name="Albertini E."/>
            <person name="Caccamo M."/>
            <person name="Echenique V."/>
        </authorList>
    </citation>
    <scope>NUCLEOTIDE SEQUENCE [LARGE SCALE GENOMIC DNA]</scope>
    <source>
        <strain evidence="10">cv. Victoria</strain>
        <tissue evidence="9">Leaf</tissue>
    </source>
</reference>
<feature type="non-terminal residue" evidence="9">
    <location>
        <position position="1"/>
    </location>
</feature>
<comment type="caution">
    <text evidence="9">The sequence shown here is derived from an EMBL/GenBank/DDBJ whole genome shotgun (WGS) entry which is preliminary data.</text>
</comment>
<dbReference type="Proteomes" id="UP000324897">
    <property type="component" value="Unassembled WGS sequence"/>
</dbReference>
<proteinExistence type="inferred from homology"/>
<comment type="pathway">
    <text evidence="2">Isoprenoid biosynthesis.</text>
</comment>
<dbReference type="Gene3D" id="1.10.600.10">
    <property type="entry name" value="Farnesyl Diphosphate Synthase"/>
    <property type="match status" value="1"/>
</dbReference>
<dbReference type="PROSITE" id="PS00723">
    <property type="entry name" value="POLYPRENYL_SYNTHASE_1"/>
    <property type="match status" value="1"/>
</dbReference>
<dbReference type="Gene3D" id="1.50.10.130">
    <property type="entry name" value="Terpene synthase, N-terminal domain"/>
    <property type="match status" value="1"/>
</dbReference>
<dbReference type="GO" id="GO:0010333">
    <property type="term" value="F:terpene synthase activity"/>
    <property type="evidence" value="ECO:0007669"/>
    <property type="project" value="InterPro"/>
</dbReference>
<feature type="chain" id="PRO_5023865084" evidence="8">
    <location>
        <begin position="24"/>
        <end position="665"/>
    </location>
</feature>
<accession>A0A5J9W1S4</accession>
<evidence type="ECO:0000256" key="3">
    <source>
        <dbReference type="ARBA" id="ARBA00006706"/>
    </source>
</evidence>
<evidence type="ECO:0000256" key="4">
    <source>
        <dbReference type="ARBA" id="ARBA00022679"/>
    </source>
</evidence>
<dbReference type="InterPro" id="IPR008930">
    <property type="entry name" value="Terpenoid_cyclase/PrenylTrfase"/>
</dbReference>
<name>A0A5J9W1S4_9POAL</name>
<dbReference type="SFLD" id="SFLDG01017">
    <property type="entry name" value="Polyprenyl_Transferase_Like"/>
    <property type="match status" value="1"/>
</dbReference>
<comment type="cofactor">
    <cofactor evidence="1">
        <name>Mg(2+)</name>
        <dbReference type="ChEBI" id="CHEBI:18420"/>
    </cofactor>
</comment>
<dbReference type="GO" id="GO:0004659">
    <property type="term" value="F:prenyltransferase activity"/>
    <property type="evidence" value="ECO:0007669"/>
    <property type="project" value="InterPro"/>
</dbReference>
<dbReference type="InterPro" id="IPR008949">
    <property type="entry name" value="Isoprenoid_synthase_dom_sf"/>
</dbReference>
<dbReference type="SFLD" id="SFLDG01014">
    <property type="entry name" value="Terpene_Cyclase_Like_1_N-term"/>
    <property type="match status" value="1"/>
</dbReference>